<reference evidence="1 2" key="1">
    <citation type="journal article" date="2015" name="Genome Announc.">
        <title>Draft Genome Sequence of a Heterotrophic Facultative Anaerobic Thermophilic Bacterium, Ardenticatena maritima Strain 110ST.</title>
        <authorList>
            <person name="Kawaichi S."/>
            <person name="Yoshida T."/>
            <person name="Sako Y."/>
            <person name="Nakamura R."/>
        </authorList>
    </citation>
    <scope>NUCLEOTIDE SEQUENCE [LARGE SCALE GENOMIC DNA]</scope>
    <source>
        <strain evidence="1 2">110S</strain>
    </source>
</reference>
<evidence type="ECO:0000313" key="2">
    <source>
        <dbReference type="Proteomes" id="UP000037784"/>
    </source>
</evidence>
<proteinExistence type="predicted"/>
<dbReference type="Proteomes" id="UP000037784">
    <property type="component" value="Unassembled WGS sequence"/>
</dbReference>
<gene>
    <name evidence="1" type="ORF">ARMA_0227</name>
</gene>
<organism evidence="1 2">
    <name type="scientific">Ardenticatena maritima</name>
    <dbReference type="NCBI Taxonomy" id="872965"/>
    <lineage>
        <taxon>Bacteria</taxon>
        <taxon>Bacillati</taxon>
        <taxon>Chloroflexota</taxon>
        <taxon>Ardenticatenia</taxon>
        <taxon>Ardenticatenales</taxon>
        <taxon>Ardenticatenaceae</taxon>
        <taxon>Ardenticatena</taxon>
    </lineage>
</organism>
<sequence>MAGVCQPACWQITVPPGLPYLANRSGNRLREGIATLVCEQGFQPQTPPLWRTSRCDVVPSTPFRMRIVGFIIKALR</sequence>
<name>A0A0M9UBF9_9CHLR</name>
<dbReference type="EMBL" id="BBZA01000015">
    <property type="protein sequence ID" value="GAP61804.1"/>
    <property type="molecule type" value="Genomic_DNA"/>
</dbReference>
<accession>A0A0M9UBF9</accession>
<evidence type="ECO:0000313" key="1">
    <source>
        <dbReference type="EMBL" id="GAP61804.1"/>
    </source>
</evidence>
<reference evidence="2" key="2">
    <citation type="submission" date="2015-08" db="EMBL/GenBank/DDBJ databases">
        <title>Draft Genome Sequence of a Heterotrophic Facultative Anaerobic Bacterium Ardenticatena maritima Strain 110S.</title>
        <authorList>
            <person name="Kawaichi S."/>
            <person name="Yoshida T."/>
            <person name="Sako Y."/>
            <person name="Nakamura R."/>
        </authorList>
    </citation>
    <scope>NUCLEOTIDE SEQUENCE [LARGE SCALE GENOMIC DNA]</scope>
    <source>
        <strain evidence="2">110S</strain>
    </source>
</reference>
<comment type="caution">
    <text evidence="1">The sequence shown here is derived from an EMBL/GenBank/DDBJ whole genome shotgun (WGS) entry which is preliminary data.</text>
</comment>
<dbReference type="InParanoid" id="A0A0M9UBF9"/>
<dbReference type="AlphaFoldDB" id="A0A0M9UBF9"/>
<keyword evidence="2" id="KW-1185">Reference proteome</keyword>
<protein>
    <submittedName>
        <fullName evidence="1">Uncharacterized protein</fullName>
    </submittedName>
</protein>